<organism evidence="2 3">
    <name type="scientific">Cervus elaphus hippelaphus</name>
    <name type="common">European red deer</name>
    <dbReference type="NCBI Taxonomy" id="46360"/>
    <lineage>
        <taxon>Eukaryota</taxon>
        <taxon>Metazoa</taxon>
        <taxon>Chordata</taxon>
        <taxon>Craniata</taxon>
        <taxon>Vertebrata</taxon>
        <taxon>Euteleostomi</taxon>
        <taxon>Mammalia</taxon>
        <taxon>Eutheria</taxon>
        <taxon>Laurasiatheria</taxon>
        <taxon>Artiodactyla</taxon>
        <taxon>Ruminantia</taxon>
        <taxon>Pecora</taxon>
        <taxon>Cervidae</taxon>
        <taxon>Cervinae</taxon>
        <taxon>Cervus</taxon>
    </lineage>
</organism>
<feature type="non-terminal residue" evidence="2">
    <location>
        <position position="265"/>
    </location>
</feature>
<feature type="region of interest" description="Disordered" evidence="1">
    <location>
        <begin position="189"/>
        <end position="228"/>
    </location>
</feature>
<dbReference type="OrthoDB" id="6274823at2759"/>
<protein>
    <submittedName>
        <fullName evidence="2">Uncharacterized protein</fullName>
    </submittedName>
</protein>
<feature type="compositionally biased region" description="Low complexity" evidence="1">
    <location>
        <begin position="111"/>
        <end position="124"/>
    </location>
</feature>
<gene>
    <name evidence="2" type="ORF">Celaphus_00008808</name>
</gene>
<keyword evidence="3" id="KW-1185">Reference proteome</keyword>
<name>A0A212CPU8_CEREH</name>
<dbReference type="Proteomes" id="UP000242450">
    <property type="component" value="Chromosome 15"/>
</dbReference>
<reference evidence="2 3" key="1">
    <citation type="journal article" date="2018" name="Mol. Genet. Genomics">
        <title>The red deer Cervus elaphus genome CerEla1.0: sequencing, annotating, genes, and chromosomes.</title>
        <authorList>
            <person name="Bana N.A."/>
            <person name="Nyiri A."/>
            <person name="Nagy J."/>
            <person name="Frank K."/>
            <person name="Nagy T."/>
            <person name="Steger V."/>
            <person name="Schiller M."/>
            <person name="Lakatos P."/>
            <person name="Sugar L."/>
            <person name="Horn P."/>
            <person name="Barta E."/>
            <person name="Orosz L."/>
        </authorList>
    </citation>
    <scope>NUCLEOTIDE SEQUENCE [LARGE SCALE GENOMIC DNA]</scope>
    <source>
        <strain evidence="2">Hungarian</strain>
    </source>
</reference>
<feature type="compositionally biased region" description="Low complexity" evidence="1">
    <location>
        <begin position="207"/>
        <end position="227"/>
    </location>
</feature>
<evidence type="ECO:0000313" key="2">
    <source>
        <dbReference type="EMBL" id="OWK08069.1"/>
    </source>
</evidence>
<comment type="caution">
    <text evidence="2">The sequence shown here is derived from an EMBL/GenBank/DDBJ whole genome shotgun (WGS) entry which is preliminary data.</text>
</comment>
<dbReference type="EMBL" id="MKHE01000015">
    <property type="protein sequence ID" value="OWK08069.1"/>
    <property type="molecule type" value="Genomic_DNA"/>
</dbReference>
<proteinExistence type="predicted"/>
<dbReference type="AlphaFoldDB" id="A0A212CPU8"/>
<accession>A0A212CPU8</accession>
<sequence>MQGVCALAALRVAGQGRLLRVRRELQPRGRYWMGRDYLSVEVWDLNTQRRPVETHQARPWAPPPRPSCASMRSTSTFEASCVPSTMTASLTTPSAAGMAPTEGRDAGGLQGEQQAPGQPAASQGVCGQVAEGQEAPRLRNRALSLAEHRWPPLLGEAGTPSCLSAGCLGFLAGTPASAPGRGALGVAAQTRDQTSTPQRRGVRCNLSCQPSSSSAVSRPPPTRLRLPPARRPQRLCVRVSQAASLRCPGIHCHPFWGNRLVKERT</sequence>
<evidence type="ECO:0000256" key="1">
    <source>
        <dbReference type="SAM" id="MobiDB-lite"/>
    </source>
</evidence>
<feature type="region of interest" description="Disordered" evidence="1">
    <location>
        <begin position="91"/>
        <end position="127"/>
    </location>
</feature>
<evidence type="ECO:0000313" key="3">
    <source>
        <dbReference type="Proteomes" id="UP000242450"/>
    </source>
</evidence>